<sequence>MSKTKNSILRAWIVSVITLVTFSIQLSAAQNSLWPRSGTWAQCWKFLEINHNGPAGTLLCGTFYKENYQCNKCNSGEGPDSDPQQHPFSQMTWYDCHRNAERGIRGGEHSLTGDFSYTCPSSAQNDHRPYCRECTLV</sequence>
<evidence type="ECO:0000313" key="3">
    <source>
        <dbReference type="Proteomes" id="UP000324748"/>
    </source>
</evidence>
<dbReference type="EMBL" id="VSWC01000027">
    <property type="protein sequence ID" value="KAA1110009.1"/>
    <property type="molecule type" value="Genomic_DNA"/>
</dbReference>
<accession>A0A5B0QA79</accession>
<evidence type="ECO:0000313" key="2">
    <source>
        <dbReference type="EMBL" id="KAA1110009.1"/>
    </source>
</evidence>
<dbReference type="AlphaFoldDB" id="A0A5B0QA79"/>
<comment type="caution">
    <text evidence="2">The sequence shown here is derived from an EMBL/GenBank/DDBJ whole genome shotgun (WGS) entry which is preliminary data.</text>
</comment>
<feature type="signal peptide" evidence="1">
    <location>
        <begin position="1"/>
        <end position="29"/>
    </location>
</feature>
<gene>
    <name evidence="2" type="ORF">PGT21_006508</name>
</gene>
<feature type="chain" id="PRO_5022705387" description="Secreted protein" evidence="1">
    <location>
        <begin position="30"/>
        <end position="137"/>
    </location>
</feature>
<reference evidence="2 3" key="1">
    <citation type="submission" date="2019-05" db="EMBL/GenBank/DDBJ databases">
        <title>Emergence of the Ug99 lineage of the wheat stem rust pathogen through somatic hybridization.</title>
        <authorList>
            <person name="Li F."/>
            <person name="Upadhyaya N.M."/>
            <person name="Sperschneider J."/>
            <person name="Matny O."/>
            <person name="Nguyen-Phuc H."/>
            <person name="Mago R."/>
            <person name="Raley C."/>
            <person name="Miller M.E."/>
            <person name="Silverstein K.A.T."/>
            <person name="Henningsen E."/>
            <person name="Hirsch C.D."/>
            <person name="Visser B."/>
            <person name="Pretorius Z.A."/>
            <person name="Steffenson B.J."/>
            <person name="Schwessinger B."/>
            <person name="Dodds P.N."/>
            <person name="Figueroa M."/>
        </authorList>
    </citation>
    <scope>NUCLEOTIDE SEQUENCE [LARGE SCALE GENOMIC DNA]</scope>
    <source>
        <strain evidence="2">21-0</strain>
    </source>
</reference>
<name>A0A5B0QA79_PUCGR</name>
<evidence type="ECO:0008006" key="4">
    <source>
        <dbReference type="Google" id="ProtNLM"/>
    </source>
</evidence>
<protein>
    <recommendedName>
        <fullName evidence="4">Secreted protein</fullName>
    </recommendedName>
</protein>
<dbReference type="Proteomes" id="UP000324748">
    <property type="component" value="Unassembled WGS sequence"/>
</dbReference>
<organism evidence="2 3">
    <name type="scientific">Puccinia graminis f. sp. tritici</name>
    <dbReference type="NCBI Taxonomy" id="56615"/>
    <lineage>
        <taxon>Eukaryota</taxon>
        <taxon>Fungi</taxon>
        <taxon>Dikarya</taxon>
        <taxon>Basidiomycota</taxon>
        <taxon>Pucciniomycotina</taxon>
        <taxon>Pucciniomycetes</taxon>
        <taxon>Pucciniales</taxon>
        <taxon>Pucciniaceae</taxon>
        <taxon>Puccinia</taxon>
    </lineage>
</organism>
<evidence type="ECO:0000256" key="1">
    <source>
        <dbReference type="SAM" id="SignalP"/>
    </source>
</evidence>
<keyword evidence="1" id="KW-0732">Signal</keyword>
<keyword evidence="3" id="KW-1185">Reference proteome</keyword>
<proteinExistence type="predicted"/>